<feature type="domain" description="HTH cro/C1-type" evidence="2">
    <location>
        <begin position="11"/>
        <end position="65"/>
    </location>
</feature>
<sequence>MFSMEKIGKNIASLRKKKDITQMGLADQLGISYQAISNWERGETMPDISKLPVLAEIFGVSIDEILDDGKEAKLIKKVIEQDTADYFQNNEVTVEEITTVAPLLSASQADDMFNQIKDSFNIKELIPLAPFISSEVLDELARKATEVEGIKNITPLAPFLSREVLDELVLKIADTEGIRSITAIAPFVSKAVLSELAKKELEAGGMRSIVSIAPFLDEDFINAIVRKVAFTDKKDA</sequence>
<dbReference type="SUPFAM" id="SSF47413">
    <property type="entry name" value="lambda repressor-like DNA-binding domains"/>
    <property type="match status" value="1"/>
</dbReference>
<dbReference type="OrthoDB" id="9804312at2"/>
<evidence type="ECO:0000259" key="2">
    <source>
        <dbReference type="PROSITE" id="PS50943"/>
    </source>
</evidence>
<dbReference type="AlphaFoldDB" id="A0A4R4E3F1"/>
<dbReference type="Gene3D" id="1.10.260.40">
    <property type="entry name" value="lambda repressor-like DNA-binding domains"/>
    <property type="match status" value="1"/>
</dbReference>
<keyword evidence="4" id="KW-1185">Reference proteome</keyword>
<dbReference type="CDD" id="cd00093">
    <property type="entry name" value="HTH_XRE"/>
    <property type="match status" value="1"/>
</dbReference>
<protein>
    <submittedName>
        <fullName evidence="3">Helix-turn-helix domain-containing protein</fullName>
    </submittedName>
</protein>
<organism evidence="3 4">
    <name type="scientific">Paenibacillus albiflavus</name>
    <dbReference type="NCBI Taxonomy" id="2545760"/>
    <lineage>
        <taxon>Bacteria</taxon>
        <taxon>Bacillati</taxon>
        <taxon>Bacillota</taxon>
        <taxon>Bacilli</taxon>
        <taxon>Bacillales</taxon>
        <taxon>Paenibacillaceae</taxon>
        <taxon>Paenibacillus</taxon>
    </lineage>
</organism>
<evidence type="ECO:0000313" key="3">
    <source>
        <dbReference type="EMBL" id="TCZ73180.1"/>
    </source>
</evidence>
<dbReference type="PANTHER" id="PTHR46558">
    <property type="entry name" value="TRACRIPTIONAL REGULATORY PROTEIN-RELATED-RELATED"/>
    <property type="match status" value="1"/>
</dbReference>
<dbReference type="Proteomes" id="UP000295418">
    <property type="component" value="Unassembled WGS sequence"/>
</dbReference>
<dbReference type="PROSITE" id="PS50943">
    <property type="entry name" value="HTH_CROC1"/>
    <property type="match status" value="1"/>
</dbReference>
<dbReference type="InterPro" id="IPR010982">
    <property type="entry name" value="Lambda_DNA-bd_dom_sf"/>
</dbReference>
<dbReference type="InterPro" id="IPR001387">
    <property type="entry name" value="Cro/C1-type_HTH"/>
</dbReference>
<dbReference type="GO" id="GO:0003677">
    <property type="term" value="F:DNA binding"/>
    <property type="evidence" value="ECO:0007669"/>
    <property type="project" value="UniProtKB-KW"/>
</dbReference>
<dbReference type="PANTHER" id="PTHR46558:SF11">
    <property type="entry name" value="HTH-TYPE TRANSCRIPTIONAL REGULATOR XRE"/>
    <property type="match status" value="1"/>
</dbReference>
<evidence type="ECO:0000256" key="1">
    <source>
        <dbReference type="ARBA" id="ARBA00023125"/>
    </source>
</evidence>
<proteinExistence type="predicted"/>
<dbReference type="EMBL" id="SKFG01000034">
    <property type="protein sequence ID" value="TCZ73180.1"/>
    <property type="molecule type" value="Genomic_DNA"/>
</dbReference>
<dbReference type="SMART" id="SM00530">
    <property type="entry name" value="HTH_XRE"/>
    <property type="match status" value="1"/>
</dbReference>
<reference evidence="3 4" key="1">
    <citation type="submission" date="2019-03" db="EMBL/GenBank/DDBJ databases">
        <authorList>
            <person name="Kim M.K.M."/>
        </authorList>
    </citation>
    <scope>NUCLEOTIDE SEQUENCE [LARGE SCALE GENOMIC DNA]</scope>
    <source>
        <strain evidence="3 4">18JY21-1</strain>
    </source>
</reference>
<keyword evidence="1" id="KW-0238">DNA-binding</keyword>
<comment type="caution">
    <text evidence="3">The sequence shown here is derived from an EMBL/GenBank/DDBJ whole genome shotgun (WGS) entry which is preliminary data.</text>
</comment>
<gene>
    <name evidence="3" type="ORF">E0485_21395</name>
</gene>
<evidence type="ECO:0000313" key="4">
    <source>
        <dbReference type="Proteomes" id="UP000295418"/>
    </source>
</evidence>
<dbReference type="Pfam" id="PF01381">
    <property type="entry name" value="HTH_3"/>
    <property type="match status" value="1"/>
</dbReference>
<dbReference type="RefSeq" id="WP_132420105.1">
    <property type="nucleotide sequence ID" value="NZ_SKFG01000034.1"/>
</dbReference>
<name>A0A4R4E3F1_9BACL</name>
<accession>A0A4R4E3F1</accession>